<dbReference type="RefSeq" id="WP_192755745.1">
    <property type="nucleotide sequence ID" value="NZ_BAABJL010000084.1"/>
</dbReference>
<reference evidence="5" key="1">
    <citation type="submission" date="2020-10" db="EMBL/GenBank/DDBJ databases">
        <title>Sequencing the genomes of 1000 actinobacteria strains.</title>
        <authorList>
            <person name="Klenk H.-P."/>
        </authorList>
    </citation>
    <scope>NUCLEOTIDE SEQUENCE</scope>
    <source>
        <strain evidence="5">DSM 45354</strain>
    </source>
</reference>
<name>A0A927N6W1_9ACTN</name>
<dbReference type="InterPro" id="IPR013785">
    <property type="entry name" value="Aldolase_TIM"/>
</dbReference>
<evidence type="ECO:0000256" key="3">
    <source>
        <dbReference type="PIRSR" id="PIRSR001365-1"/>
    </source>
</evidence>
<comment type="similarity">
    <text evidence="2">Belongs to the DapA family.</text>
</comment>
<proteinExistence type="inferred from homology"/>
<keyword evidence="1 2" id="KW-0456">Lyase</keyword>
<dbReference type="Proteomes" id="UP000638648">
    <property type="component" value="Unassembled WGS sequence"/>
</dbReference>
<organism evidence="5 6">
    <name type="scientific">Actinopolymorpha pittospori</name>
    <dbReference type="NCBI Taxonomy" id="648752"/>
    <lineage>
        <taxon>Bacteria</taxon>
        <taxon>Bacillati</taxon>
        <taxon>Actinomycetota</taxon>
        <taxon>Actinomycetes</taxon>
        <taxon>Propionibacteriales</taxon>
        <taxon>Actinopolymorphaceae</taxon>
        <taxon>Actinopolymorpha</taxon>
    </lineage>
</organism>
<evidence type="ECO:0000256" key="1">
    <source>
        <dbReference type="ARBA" id="ARBA00023239"/>
    </source>
</evidence>
<dbReference type="PANTHER" id="PTHR12128:SF19">
    <property type="entry name" value="5-DEHYDRO-4-DEOXYGLUCARATE DEHYDRATASE 2-RELATED"/>
    <property type="match status" value="1"/>
</dbReference>
<keyword evidence="6" id="KW-1185">Reference proteome</keyword>
<dbReference type="Gene3D" id="3.20.20.70">
    <property type="entry name" value="Aldolase class I"/>
    <property type="match status" value="1"/>
</dbReference>
<comment type="caution">
    <text evidence="5">The sequence shown here is derived from an EMBL/GenBank/DDBJ whole genome shotgun (WGS) entry which is preliminary data.</text>
</comment>
<evidence type="ECO:0000313" key="5">
    <source>
        <dbReference type="EMBL" id="MBE1612757.1"/>
    </source>
</evidence>
<gene>
    <name evidence="5" type="ORF">HEB94_009605</name>
</gene>
<dbReference type="Pfam" id="PF00701">
    <property type="entry name" value="DHDPS"/>
    <property type="match status" value="1"/>
</dbReference>
<dbReference type="PIRSF" id="PIRSF001365">
    <property type="entry name" value="DHDPS"/>
    <property type="match status" value="1"/>
</dbReference>
<protein>
    <submittedName>
        <fullName evidence="5">4-hydroxy-tetrahydrodipicolinate synthase</fullName>
        <ecNumber evidence="5">4.3.3.7</ecNumber>
    </submittedName>
</protein>
<feature type="binding site" evidence="4">
    <location>
        <position position="54"/>
    </location>
    <ligand>
        <name>pyruvate</name>
        <dbReference type="ChEBI" id="CHEBI:15361"/>
    </ligand>
</feature>
<dbReference type="AlphaFoldDB" id="A0A927N6W1"/>
<evidence type="ECO:0000313" key="6">
    <source>
        <dbReference type="Proteomes" id="UP000638648"/>
    </source>
</evidence>
<sequence>MPTNFSALAEKLATAVAVPVTPFAHGSVDLDAHAALLRRMVDGGITVVTPNGNTGEFYTLTPDERQALVDNTVKAVGADADVLAGVGLDLPGATEAARQARDAGASMVMVHELAHPFVSPQGWLGYLRTIADAVPELGVVLYVRSTRVGAEELRRLGELCPNVIGVKYAVPDPMRFAGMVQDAGAERFVWLAGLAEMHAPSFWTWGARGFTSGIANVDPTVPLNLLNALRAGDSPAVAAIWRGVRAFEELRAADGSADNVAVVKEALAQLNLGQRDVRPPSRLLPQAKREEVARALEALRSS</sequence>
<dbReference type="PANTHER" id="PTHR12128">
    <property type="entry name" value="DIHYDRODIPICOLINATE SYNTHASE"/>
    <property type="match status" value="1"/>
</dbReference>
<evidence type="ECO:0000256" key="4">
    <source>
        <dbReference type="PIRSR" id="PIRSR001365-2"/>
    </source>
</evidence>
<dbReference type="EMBL" id="JADBEM010000001">
    <property type="protein sequence ID" value="MBE1612757.1"/>
    <property type="molecule type" value="Genomic_DNA"/>
</dbReference>
<dbReference type="GO" id="GO:0008840">
    <property type="term" value="F:4-hydroxy-tetrahydrodipicolinate synthase activity"/>
    <property type="evidence" value="ECO:0007669"/>
    <property type="project" value="UniProtKB-EC"/>
</dbReference>
<feature type="active site" description="Schiff-base intermediate with substrate" evidence="3">
    <location>
        <position position="167"/>
    </location>
</feature>
<feature type="active site" description="Proton donor/acceptor" evidence="3">
    <location>
        <position position="142"/>
    </location>
</feature>
<accession>A0A927N6W1</accession>
<dbReference type="InterPro" id="IPR002220">
    <property type="entry name" value="DapA-like"/>
</dbReference>
<dbReference type="SUPFAM" id="SSF51569">
    <property type="entry name" value="Aldolase"/>
    <property type="match status" value="1"/>
</dbReference>
<dbReference type="CDD" id="cd00408">
    <property type="entry name" value="DHDPS-like"/>
    <property type="match status" value="1"/>
</dbReference>
<dbReference type="SMART" id="SM01130">
    <property type="entry name" value="DHDPS"/>
    <property type="match status" value="1"/>
</dbReference>
<dbReference type="EC" id="4.3.3.7" evidence="5"/>
<evidence type="ECO:0000256" key="2">
    <source>
        <dbReference type="PIRNR" id="PIRNR001365"/>
    </source>
</evidence>